<name>A0A0F5LTC5_9HYPH</name>
<keyword evidence="5 6" id="KW-0472">Membrane</keyword>
<evidence type="ECO:0000313" key="8">
    <source>
        <dbReference type="EMBL" id="SHF05477.1"/>
    </source>
</evidence>
<dbReference type="GO" id="GO:0005886">
    <property type="term" value="C:plasma membrane"/>
    <property type="evidence" value="ECO:0007669"/>
    <property type="project" value="UniProtKB-SubCell"/>
</dbReference>
<keyword evidence="2" id="KW-1003">Cell membrane</keyword>
<feature type="transmembrane region" description="Helical" evidence="6">
    <location>
        <begin position="66"/>
        <end position="84"/>
    </location>
</feature>
<evidence type="ECO:0000313" key="9">
    <source>
        <dbReference type="Proteomes" id="UP000033608"/>
    </source>
</evidence>
<dbReference type="InterPro" id="IPR001123">
    <property type="entry name" value="LeuE-type"/>
</dbReference>
<dbReference type="PANTHER" id="PTHR30086">
    <property type="entry name" value="ARGININE EXPORTER PROTEIN ARGO"/>
    <property type="match status" value="1"/>
</dbReference>
<feature type="transmembrane region" description="Helical" evidence="6">
    <location>
        <begin position="6"/>
        <end position="31"/>
    </location>
</feature>
<feature type="transmembrane region" description="Helical" evidence="6">
    <location>
        <begin position="38"/>
        <end position="60"/>
    </location>
</feature>
<feature type="transmembrane region" description="Helical" evidence="6">
    <location>
        <begin position="128"/>
        <end position="148"/>
    </location>
</feature>
<dbReference type="PANTHER" id="PTHR30086:SF20">
    <property type="entry name" value="ARGININE EXPORTER PROTEIN ARGO-RELATED"/>
    <property type="match status" value="1"/>
</dbReference>
<dbReference type="STRING" id="1121477.SAMN02745223_01691"/>
<evidence type="ECO:0000256" key="1">
    <source>
        <dbReference type="ARBA" id="ARBA00004651"/>
    </source>
</evidence>
<keyword evidence="4 6" id="KW-1133">Transmembrane helix</keyword>
<dbReference type="AlphaFoldDB" id="A0A0F5LTC5"/>
<dbReference type="Proteomes" id="UP000184533">
    <property type="component" value="Unassembled WGS sequence"/>
</dbReference>
<protein>
    <submittedName>
        <fullName evidence="7">Threonine transporter</fullName>
    </submittedName>
    <submittedName>
        <fullName evidence="8">Threonine/homoserine/homoserine lactone efflux protein</fullName>
    </submittedName>
</protein>
<evidence type="ECO:0000256" key="2">
    <source>
        <dbReference type="ARBA" id="ARBA00022475"/>
    </source>
</evidence>
<evidence type="ECO:0000256" key="3">
    <source>
        <dbReference type="ARBA" id="ARBA00022692"/>
    </source>
</evidence>
<proteinExistence type="predicted"/>
<dbReference type="RefSeq" id="WP_046134933.1">
    <property type="nucleotide sequence ID" value="NZ_FQVC01000004.1"/>
</dbReference>
<dbReference type="Pfam" id="PF01810">
    <property type="entry name" value="LysE"/>
    <property type="match status" value="1"/>
</dbReference>
<reference evidence="7 9" key="1">
    <citation type="submission" date="2015-03" db="EMBL/GenBank/DDBJ databases">
        <authorList>
            <person name="Hassan Y.I."/>
            <person name="Lepp D."/>
            <person name="Zhou T."/>
        </authorList>
    </citation>
    <scope>NUCLEOTIDE SEQUENCE [LARGE SCALE GENOMIC DNA]</scope>
    <source>
        <strain evidence="7 9">DSM 17137</strain>
    </source>
</reference>
<evidence type="ECO:0000256" key="5">
    <source>
        <dbReference type="ARBA" id="ARBA00023136"/>
    </source>
</evidence>
<keyword evidence="9" id="KW-1185">Reference proteome</keyword>
<dbReference type="EMBL" id="FQVC01000004">
    <property type="protein sequence ID" value="SHF05477.1"/>
    <property type="molecule type" value="Genomic_DNA"/>
</dbReference>
<feature type="transmembrane region" description="Helical" evidence="6">
    <location>
        <begin position="154"/>
        <end position="176"/>
    </location>
</feature>
<accession>A0A0F5LTC5</accession>
<evidence type="ECO:0000256" key="4">
    <source>
        <dbReference type="ARBA" id="ARBA00022989"/>
    </source>
</evidence>
<organism evidence="7 9">
    <name type="scientific">Devosia limi DSM 17137</name>
    <dbReference type="NCBI Taxonomy" id="1121477"/>
    <lineage>
        <taxon>Bacteria</taxon>
        <taxon>Pseudomonadati</taxon>
        <taxon>Pseudomonadota</taxon>
        <taxon>Alphaproteobacteria</taxon>
        <taxon>Hyphomicrobiales</taxon>
        <taxon>Devosiaceae</taxon>
        <taxon>Devosia</taxon>
    </lineage>
</organism>
<evidence type="ECO:0000313" key="7">
    <source>
        <dbReference type="EMBL" id="KKB84922.1"/>
    </source>
</evidence>
<dbReference type="PATRIC" id="fig|1121477.3.peg.2871"/>
<keyword evidence="3 6" id="KW-0812">Transmembrane</keyword>
<dbReference type="EMBL" id="LAJF01000062">
    <property type="protein sequence ID" value="KKB84922.1"/>
    <property type="molecule type" value="Genomic_DNA"/>
</dbReference>
<evidence type="ECO:0000313" key="10">
    <source>
        <dbReference type="Proteomes" id="UP000184533"/>
    </source>
</evidence>
<feature type="transmembrane region" description="Helical" evidence="6">
    <location>
        <begin position="188"/>
        <end position="206"/>
    </location>
</feature>
<dbReference type="GO" id="GO:0015171">
    <property type="term" value="F:amino acid transmembrane transporter activity"/>
    <property type="evidence" value="ECO:0007669"/>
    <property type="project" value="TreeGrafter"/>
</dbReference>
<reference evidence="8 10" key="2">
    <citation type="submission" date="2016-11" db="EMBL/GenBank/DDBJ databases">
        <authorList>
            <person name="Jaros S."/>
            <person name="Januszkiewicz K."/>
            <person name="Wedrychowicz H."/>
        </authorList>
    </citation>
    <scope>NUCLEOTIDE SEQUENCE [LARGE SCALE GENOMIC DNA]</scope>
    <source>
        <strain evidence="8 10">DSM 17137</strain>
    </source>
</reference>
<gene>
    <name evidence="8" type="ORF">SAMN02745223_01691</name>
    <name evidence="7" type="ORF">VW29_08855</name>
</gene>
<evidence type="ECO:0000256" key="6">
    <source>
        <dbReference type="SAM" id="Phobius"/>
    </source>
</evidence>
<sequence>MFEAFFVAWIGVVIAQVSPGPNMMAVASVALGQGRREALLVALGVGSGTLVWAAAVAFGLGAVFQAFPVLLTVLKFVGGFYLLFMAVKAFRSILAGGNASVAPTRVPLSGLGAWRRGFFVVMTNPKAALMWSALATFLFGAGLNNAQVLAFGPLVAVSAIIIYGGYGLVFSTGVATRAYGRFWRASEALFGAAFGALGLTLLVSAVRS</sequence>
<comment type="subcellular location">
    <subcellularLocation>
        <location evidence="1">Cell membrane</location>
        <topology evidence="1">Multi-pass membrane protein</topology>
    </subcellularLocation>
</comment>
<dbReference type="OrthoDB" id="7346064at2"/>
<dbReference type="Proteomes" id="UP000033608">
    <property type="component" value="Unassembled WGS sequence"/>
</dbReference>